<proteinExistence type="predicted"/>
<name>A0AAW1H8W9_SAPOF</name>
<dbReference type="EMBL" id="JBDFQZ010000012">
    <property type="protein sequence ID" value="KAK9672485.1"/>
    <property type="molecule type" value="Genomic_DNA"/>
</dbReference>
<dbReference type="EMBL" id="JBDFQZ010000012">
    <property type="protein sequence ID" value="KAK9672486.1"/>
    <property type="molecule type" value="Genomic_DNA"/>
</dbReference>
<keyword evidence="2" id="KW-1185">Reference proteome</keyword>
<evidence type="ECO:0000313" key="1">
    <source>
        <dbReference type="EMBL" id="KAK9672486.1"/>
    </source>
</evidence>
<gene>
    <name evidence="1" type="ORF">RND81_12G103700</name>
</gene>
<dbReference type="EMBL" id="JBDFQZ010000012">
    <property type="protein sequence ID" value="KAK9672487.1"/>
    <property type="molecule type" value="Genomic_DNA"/>
</dbReference>
<protein>
    <submittedName>
        <fullName evidence="1">Uncharacterized protein</fullName>
    </submittedName>
</protein>
<sequence>MWWIQVGFGREFCSLTTEPNDILMALHAVGFDTTFPSNVRNIERLQPAPVFGGGYFRSNRFNEGLTQFYPLFINLDNLCFLQAVNLYMPDPFLWMTLRSFAT</sequence>
<organism evidence="1 2">
    <name type="scientific">Saponaria officinalis</name>
    <name type="common">Common soapwort</name>
    <name type="synonym">Lychnis saponaria</name>
    <dbReference type="NCBI Taxonomy" id="3572"/>
    <lineage>
        <taxon>Eukaryota</taxon>
        <taxon>Viridiplantae</taxon>
        <taxon>Streptophyta</taxon>
        <taxon>Embryophyta</taxon>
        <taxon>Tracheophyta</taxon>
        <taxon>Spermatophyta</taxon>
        <taxon>Magnoliopsida</taxon>
        <taxon>eudicotyledons</taxon>
        <taxon>Gunneridae</taxon>
        <taxon>Pentapetalae</taxon>
        <taxon>Caryophyllales</taxon>
        <taxon>Caryophyllaceae</taxon>
        <taxon>Caryophylleae</taxon>
        <taxon>Saponaria</taxon>
    </lineage>
</organism>
<dbReference type="Proteomes" id="UP001443914">
    <property type="component" value="Unassembled WGS sequence"/>
</dbReference>
<evidence type="ECO:0000313" key="2">
    <source>
        <dbReference type="Proteomes" id="UP001443914"/>
    </source>
</evidence>
<accession>A0AAW1H8W9</accession>
<dbReference type="AlphaFoldDB" id="A0AAW1H8W9"/>
<reference evidence="1 2" key="1">
    <citation type="submission" date="2024-03" db="EMBL/GenBank/DDBJ databases">
        <title>WGS assembly of Saponaria officinalis var. Norfolk2.</title>
        <authorList>
            <person name="Jenkins J."/>
            <person name="Shu S."/>
            <person name="Grimwood J."/>
            <person name="Barry K."/>
            <person name="Goodstein D."/>
            <person name="Schmutz J."/>
            <person name="Leebens-Mack J."/>
            <person name="Osbourn A."/>
        </authorList>
    </citation>
    <scope>NUCLEOTIDE SEQUENCE [LARGE SCALE GENOMIC DNA]</scope>
    <source>
        <strain evidence="2">cv. Norfolk2</strain>
        <strain evidence="1">JIC</strain>
        <tissue evidence="1">Leaf</tissue>
    </source>
</reference>
<comment type="caution">
    <text evidence="1">The sequence shown here is derived from an EMBL/GenBank/DDBJ whole genome shotgun (WGS) entry which is preliminary data.</text>
</comment>